<dbReference type="OrthoDB" id="1118238at2"/>
<sequence length="135" mass="15719">MRNGDDSGLFITKKYTENNYREKYVQQCDQVINYLVKQSWVDTSKVVFCGGSEGFTVGADLIANKNKHITHAILFSGNTERRFENIIYNLRQESKRGIRSEEEVQNEIVDMYKLWEDICENPESVEKSFGDSYRA</sequence>
<dbReference type="Proteomes" id="UP000256373">
    <property type="component" value="Unassembled WGS sequence"/>
</dbReference>
<protein>
    <submittedName>
        <fullName evidence="1">Uncharacterized protein</fullName>
    </submittedName>
</protein>
<accession>A0A3D8YAC5</accession>
<dbReference type="AlphaFoldDB" id="A0A3D8YAC5"/>
<dbReference type="InterPro" id="IPR029058">
    <property type="entry name" value="AB_hydrolase_fold"/>
</dbReference>
<organism evidence="1 2">
    <name type="scientific">Dyadobacter luteus</name>
    <dbReference type="NCBI Taxonomy" id="2259619"/>
    <lineage>
        <taxon>Bacteria</taxon>
        <taxon>Pseudomonadati</taxon>
        <taxon>Bacteroidota</taxon>
        <taxon>Cytophagia</taxon>
        <taxon>Cytophagales</taxon>
        <taxon>Spirosomataceae</taxon>
        <taxon>Dyadobacter</taxon>
    </lineage>
</organism>
<keyword evidence="2" id="KW-1185">Reference proteome</keyword>
<name>A0A3D8YAC5_9BACT</name>
<dbReference type="EMBL" id="QNUL01000013">
    <property type="protein sequence ID" value="REA59950.1"/>
    <property type="molecule type" value="Genomic_DNA"/>
</dbReference>
<reference evidence="1 2" key="1">
    <citation type="submission" date="2018-07" db="EMBL/GenBank/DDBJ databases">
        <title>Dyadobacter roseus sp. nov., isolated from rose rhizosphere soil.</title>
        <authorList>
            <person name="Chen L."/>
        </authorList>
    </citation>
    <scope>NUCLEOTIDE SEQUENCE [LARGE SCALE GENOMIC DNA]</scope>
    <source>
        <strain evidence="1 2">RS19</strain>
    </source>
</reference>
<proteinExistence type="predicted"/>
<evidence type="ECO:0000313" key="2">
    <source>
        <dbReference type="Proteomes" id="UP000256373"/>
    </source>
</evidence>
<dbReference type="SUPFAM" id="SSF53474">
    <property type="entry name" value="alpha/beta-Hydrolases"/>
    <property type="match status" value="1"/>
</dbReference>
<dbReference type="RefSeq" id="WP_115832054.1">
    <property type="nucleotide sequence ID" value="NZ_QNUL01000013.1"/>
</dbReference>
<comment type="caution">
    <text evidence="1">The sequence shown here is derived from an EMBL/GenBank/DDBJ whole genome shotgun (WGS) entry which is preliminary data.</text>
</comment>
<dbReference type="Gene3D" id="3.40.50.1820">
    <property type="entry name" value="alpha/beta hydrolase"/>
    <property type="match status" value="1"/>
</dbReference>
<evidence type="ECO:0000313" key="1">
    <source>
        <dbReference type="EMBL" id="REA59950.1"/>
    </source>
</evidence>
<gene>
    <name evidence="1" type="ORF">DSL64_16735</name>
</gene>